<protein>
    <submittedName>
        <fullName evidence="2">Uncharacterized protein</fullName>
    </submittedName>
</protein>
<organism evidence="1 2">
    <name type="scientific">Strongyloides venezuelensis</name>
    <name type="common">Threadworm</name>
    <dbReference type="NCBI Taxonomy" id="75913"/>
    <lineage>
        <taxon>Eukaryota</taxon>
        <taxon>Metazoa</taxon>
        <taxon>Ecdysozoa</taxon>
        <taxon>Nematoda</taxon>
        <taxon>Chromadorea</taxon>
        <taxon>Rhabditida</taxon>
        <taxon>Tylenchina</taxon>
        <taxon>Panagrolaimomorpha</taxon>
        <taxon>Strongyloidoidea</taxon>
        <taxon>Strongyloididae</taxon>
        <taxon>Strongyloides</taxon>
    </lineage>
</organism>
<reference evidence="2" key="2">
    <citation type="submission" date="2015-08" db="UniProtKB">
        <authorList>
            <consortium name="WormBaseParasite"/>
        </authorList>
    </citation>
    <scope>IDENTIFICATION</scope>
</reference>
<reference evidence="1" key="1">
    <citation type="submission" date="2014-07" db="EMBL/GenBank/DDBJ databases">
        <authorList>
            <person name="Martin A.A"/>
            <person name="De Silva N."/>
        </authorList>
    </citation>
    <scope>NUCLEOTIDE SEQUENCE</scope>
</reference>
<name>A0A0K0FDH3_STRVS</name>
<dbReference type="AlphaFoldDB" id="A0A0K0FDH3"/>
<evidence type="ECO:0000313" key="1">
    <source>
        <dbReference type="Proteomes" id="UP000035680"/>
    </source>
</evidence>
<dbReference type="WBParaSite" id="SVE_0689900.1">
    <property type="protein sequence ID" value="SVE_0689900.1"/>
    <property type="gene ID" value="SVE_0689900"/>
</dbReference>
<sequence length="107" mass="12491">MNGRSQETRGNHLTINIPTSVIEMGLYIGVIHLEDLTIEGHDTNIAIILTTRQNFFNGRRVYARKDVFHEFIRRVLIYMNRDPKQKRNVLGNITSFTNNAENKYRTV</sequence>
<dbReference type="Proteomes" id="UP000035680">
    <property type="component" value="Unassembled WGS sequence"/>
</dbReference>
<proteinExistence type="predicted"/>
<keyword evidence="1" id="KW-1185">Reference proteome</keyword>
<accession>A0A0K0FDH3</accession>
<evidence type="ECO:0000313" key="2">
    <source>
        <dbReference type="WBParaSite" id="SVE_0689900.1"/>
    </source>
</evidence>